<evidence type="ECO:0000256" key="2">
    <source>
        <dbReference type="ARBA" id="ARBA00023015"/>
    </source>
</evidence>
<evidence type="ECO:0000259" key="5">
    <source>
        <dbReference type="Pfam" id="PF04542"/>
    </source>
</evidence>
<sequence length="184" mass="21927">MQYSPGISSLHRLKEGDFKVFEMIFNTYWEDLYVYAAKVMDSQADAQDIVQDLFASIWERRETLAVQTDIKYYLFAAARKLILRKFRDEGLKEKHLEKFVAYSELRSVLSHIKVEDKDLLQHFHHDLQQLPEKERQVFEMYHFQELSIREIADRSGTAEQTVRNQLGNAYRKARPLLHRLLMCL</sequence>
<keyword evidence="4" id="KW-0804">Transcription</keyword>
<dbReference type="CDD" id="cd06171">
    <property type="entry name" value="Sigma70_r4"/>
    <property type="match status" value="1"/>
</dbReference>
<proteinExistence type="inferred from homology"/>
<dbReference type="RefSeq" id="WP_158538527.1">
    <property type="nucleotide sequence ID" value="NZ_QLLL01000002.1"/>
</dbReference>
<dbReference type="InterPro" id="IPR013324">
    <property type="entry name" value="RNA_pol_sigma_r3/r4-like"/>
</dbReference>
<protein>
    <submittedName>
        <fullName evidence="7">RNA polymerase sigma-70 factor (ECF subfamily)</fullName>
    </submittedName>
</protein>
<dbReference type="OrthoDB" id="764811at2"/>
<dbReference type="PANTHER" id="PTHR43133">
    <property type="entry name" value="RNA POLYMERASE ECF-TYPE SIGMA FACTO"/>
    <property type="match status" value="1"/>
</dbReference>
<organism evidence="7 8">
    <name type="scientific">Chitinophaga skermanii</name>
    <dbReference type="NCBI Taxonomy" id="331697"/>
    <lineage>
        <taxon>Bacteria</taxon>
        <taxon>Pseudomonadati</taxon>
        <taxon>Bacteroidota</taxon>
        <taxon>Chitinophagia</taxon>
        <taxon>Chitinophagales</taxon>
        <taxon>Chitinophagaceae</taxon>
        <taxon>Chitinophaga</taxon>
    </lineage>
</organism>
<dbReference type="NCBIfam" id="TIGR02937">
    <property type="entry name" value="sigma70-ECF"/>
    <property type="match status" value="1"/>
</dbReference>
<dbReference type="GO" id="GO:0006352">
    <property type="term" value="P:DNA-templated transcription initiation"/>
    <property type="evidence" value="ECO:0007669"/>
    <property type="project" value="InterPro"/>
</dbReference>
<name>A0A327R348_9BACT</name>
<dbReference type="InterPro" id="IPR013325">
    <property type="entry name" value="RNA_pol_sigma_r2"/>
</dbReference>
<evidence type="ECO:0000259" key="6">
    <source>
        <dbReference type="Pfam" id="PF08281"/>
    </source>
</evidence>
<dbReference type="GO" id="GO:0016987">
    <property type="term" value="F:sigma factor activity"/>
    <property type="evidence" value="ECO:0007669"/>
    <property type="project" value="UniProtKB-KW"/>
</dbReference>
<dbReference type="InterPro" id="IPR036388">
    <property type="entry name" value="WH-like_DNA-bd_sf"/>
</dbReference>
<keyword evidence="3" id="KW-0731">Sigma factor</keyword>
<keyword evidence="8" id="KW-1185">Reference proteome</keyword>
<evidence type="ECO:0000313" key="7">
    <source>
        <dbReference type="EMBL" id="RAJ08307.1"/>
    </source>
</evidence>
<dbReference type="Gene3D" id="1.10.10.10">
    <property type="entry name" value="Winged helix-like DNA-binding domain superfamily/Winged helix DNA-binding domain"/>
    <property type="match status" value="1"/>
</dbReference>
<dbReference type="SUPFAM" id="SSF88659">
    <property type="entry name" value="Sigma3 and sigma4 domains of RNA polymerase sigma factors"/>
    <property type="match status" value="1"/>
</dbReference>
<gene>
    <name evidence="7" type="ORF">LX64_00955</name>
</gene>
<accession>A0A327R348</accession>
<dbReference type="Pfam" id="PF08281">
    <property type="entry name" value="Sigma70_r4_2"/>
    <property type="match status" value="1"/>
</dbReference>
<feature type="domain" description="RNA polymerase sigma-70 region 2" evidence="5">
    <location>
        <begin position="26"/>
        <end position="89"/>
    </location>
</feature>
<dbReference type="Gene3D" id="1.10.1740.10">
    <property type="match status" value="1"/>
</dbReference>
<dbReference type="PANTHER" id="PTHR43133:SF46">
    <property type="entry name" value="RNA POLYMERASE SIGMA-70 FACTOR ECF SUBFAMILY"/>
    <property type="match status" value="1"/>
</dbReference>
<evidence type="ECO:0000256" key="3">
    <source>
        <dbReference type="ARBA" id="ARBA00023082"/>
    </source>
</evidence>
<dbReference type="SUPFAM" id="SSF88946">
    <property type="entry name" value="Sigma2 domain of RNA polymerase sigma factors"/>
    <property type="match status" value="1"/>
</dbReference>
<dbReference type="GO" id="GO:0003677">
    <property type="term" value="F:DNA binding"/>
    <property type="evidence" value="ECO:0007669"/>
    <property type="project" value="InterPro"/>
</dbReference>
<dbReference type="InterPro" id="IPR007627">
    <property type="entry name" value="RNA_pol_sigma70_r2"/>
</dbReference>
<evidence type="ECO:0000256" key="1">
    <source>
        <dbReference type="ARBA" id="ARBA00010641"/>
    </source>
</evidence>
<dbReference type="Proteomes" id="UP000249547">
    <property type="component" value="Unassembled WGS sequence"/>
</dbReference>
<comment type="similarity">
    <text evidence="1">Belongs to the sigma-70 factor family. ECF subfamily.</text>
</comment>
<dbReference type="Pfam" id="PF04542">
    <property type="entry name" value="Sigma70_r2"/>
    <property type="match status" value="1"/>
</dbReference>
<feature type="domain" description="RNA polymerase sigma factor 70 region 4 type 2" evidence="6">
    <location>
        <begin position="127"/>
        <end position="172"/>
    </location>
</feature>
<keyword evidence="2" id="KW-0805">Transcription regulation</keyword>
<reference evidence="7 8" key="1">
    <citation type="submission" date="2018-06" db="EMBL/GenBank/DDBJ databases">
        <title>Genomic Encyclopedia of Archaeal and Bacterial Type Strains, Phase II (KMG-II): from individual species to whole genera.</title>
        <authorList>
            <person name="Goeker M."/>
        </authorList>
    </citation>
    <scope>NUCLEOTIDE SEQUENCE [LARGE SCALE GENOMIC DNA]</scope>
    <source>
        <strain evidence="7 8">DSM 23857</strain>
    </source>
</reference>
<comment type="caution">
    <text evidence="7">The sequence shown here is derived from an EMBL/GenBank/DDBJ whole genome shotgun (WGS) entry which is preliminary data.</text>
</comment>
<evidence type="ECO:0000313" key="8">
    <source>
        <dbReference type="Proteomes" id="UP000249547"/>
    </source>
</evidence>
<dbReference type="AlphaFoldDB" id="A0A327R348"/>
<dbReference type="InterPro" id="IPR014284">
    <property type="entry name" value="RNA_pol_sigma-70_dom"/>
</dbReference>
<dbReference type="InterPro" id="IPR013249">
    <property type="entry name" value="RNA_pol_sigma70_r4_t2"/>
</dbReference>
<evidence type="ECO:0000256" key="4">
    <source>
        <dbReference type="ARBA" id="ARBA00023163"/>
    </source>
</evidence>
<dbReference type="InterPro" id="IPR039425">
    <property type="entry name" value="RNA_pol_sigma-70-like"/>
</dbReference>
<dbReference type="EMBL" id="QLLL01000002">
    <property type="protein sequence ID" value="RAJ08307.1"/>
    <property type="molecule type" value="Genomic_DNA"/>
</dbReference>